<keyword evidence="14" id="KW-0449">Lipoprotein</keyword>
<evidence type="ECO:0000256" key="3">
    <source>
        <dbReference type="ARBA" id="ARBA00004316"/>
    </source>
</evidence>
<dbReference type="Gene3D" id="3.80.10.10">
    <property type="entry name" value="Ribonuclease Inhibitor"/>
    <property type="match status" value="1"/>
</dbReference>
<keyword evidence="8" id="KW-0732">Signal</keyword>
<evidence type="ECO:0000256" key="12">
    <source>
        <dbReference type="ARBA" id="ARBA00023180"/>
    </source>
</evidence>
<keyword evidence="12" id="KW-0325">Glycoprotein</keyword>
<dbReference type="InterPro" id="IPR003591">
    <property type="entry name" value="Leu-rich_rpt_typical-subtyp"/>
</dbReference>
<comment type="subcellular location">
    <subcellularLocation>
        <location evidence="1">Cell membrane</location>
    </subcellularLocation>
    <subcellularLocation>
        <location evidence="3">Cell projection</location>
    </subcellularLocation>
    <subcellularLocation>
        <location evidence="2">Membrane raft</location>
    </subcellularLocation>
    <subcellularLocation>
        <location evidence="5">Membrane</location>
        <topology evidence="5">Lipid-anchor</topology>
    </subcellularLocation>
    <subcellularLocation>
        <location evidence="4">Perikaryon</location>
    </subcellularLocation>
</comment>
<dbReference type="GO" id="GO:0045121">
    <property type="term" value="C:membrane raft"/>
    <property type="evidence" value="ECO:0007669"/>
    <property type="project" value="UniProtKB-SubCell"/>
</dbReference>
<dbReference type="GO" id="GO:0005886">
    <property type="term" value="C:plasma membrane"/>
    <property type="evidence" value="ECO:0007669"/>
    <property type="project" value="UniProtKB-SubCell"/>
</dbReference>
<evidence type="ECO:0000256" key="5">
    <source>
        <dbReference type="ARBA" id="ARBA00004635"/>
    </source>
</evidence>
<evidence type="ECO:0000256" key="4">
    <source>
        <dbReference type="ARBA" id="ARBA00004484"/>
    </source>
</evidence>
<dbReference type="GO" id="GO:0042995">
    <property type="term" value="C:cell projection"/>
    <property type="evidence" value="ECO:0007669"/>
    <property type="project" value="UniProtKB-SubCell"/>
</dbReference>
<dbReference type="PANTHER" id="PTHR24369">
    <property type="entry name" value="ANTIGEN BSP, PUTATIVE-RELATED"/>
    <property type="match status" value="1"/>
</dbReference>
<dbReference type="GO" id="GO:0098552">
    <property type="term" value="C:side of membrane"/>
    <property type="evidence" value="ECO:0007669"/>
    <property type="project" value="UniProtKB-KW"/>
</dbReference>
<dbReference type="AlphaFoldDB" id="A0A437DL87"/>
<evidence type="ECO:0000256" key="2">
    <source>
        <dbReference type="ARBA" id="ARBA00004285"/>
    </source>
</evidence>
<evidence type="ECO:0000259" key="16">
    <source>
        <dbReference type="SMART" id="SM00082"/>
    </source>
</evidence>
<evidence type="ECO:0000313" key="18">
    <source>
        <dbReference type="Proteomes" id="UP000283210"/>
    </source>
</evidence>
<evidence type="ECO:0000313" key="17">
    <source>
        <dbReference type="EMBL" id="RVE75838.1"/>
    </source>
</evidence>
<dbReference type="InterPro" id="IPR000483">
    <property type="entry name" value="Cys-rich_flank_reg_C"/>
</dbReference>
<dbReference type="FunFam" id="3.80.10.10:FF:000018">
    <property type="entry name" value="Reticulon 4 receptor"/>
    <property type="match status" value="1"/>
</dbReference>
<dbReference type="SMART" id="SM00369">
    <property type="entry name" value="LRR_TYP"/>
    <property type="match status" value="7"/>
</dbReference>
<evidence type="ECO:0000256" key="6">
    <source>
        <dbReference type="ARBA" id="ARBA00022475"/>
    </source>
</evidence>
<dbReference type="InterPro" id="IPR001611">
    <property type="entry name" value="Leu-rich_rpt"/>
</dbReference>
<dbReference type="GO" id="GO:0043204">
    <property type="term" value="C:perikaryon"/>
    <property type="evidence" value="ECO:0007669"/>
    <property type="project" value="UniProtKB-SubCell"/>
</dbReference>
<reference evidence="17 18" key="1">
    <citation type="submission" date="2018-11" db="EMBL/GenBank/DDBJ databases">
        <authorList>
            <person name="Lopez-Roques C."/>
            <person name="Donnadieu C."/>
            <person name="Bouchez O."/>
            <person name="Klopp C."/>
            <person name="Cabau C."/>
            <person name="Zahm M."/>
        </authorList>
    </citation>
    <scope>NUCLEOTIDE SEQUENCE [LARGE SCALE GENOMIC DNA]</scope>
    <source>
        <strain evidence="17">RS831</strain>
        <tissue evidence="17">Whole body</tissue>
    </source>
</reference>
<comment type="similarity">
    <text evidence="15">Belongs to the Nogo receptor family.</text>
</comment>
<dbReference type="SMART" id="SM00082">
    <property type="entry name" value="LRRCT"/>
    <property type="match status" value="1"/>
</dbReference>
<evidence type="ECO:0000256" key="8">
    <source>
        <dbReference type="ARBA" id="ARBA00022729"/>
    </source>
</evidence>
<keyword evidence="10" id="KW-0472">Membrane</keyword>
<evidence type="ECO:0000256" key="1">
    <source>
        <dbReference type="ARBA" id="ARBA00004236"/>
    </source>
</evidence>
<sequence length="612" mass="69208">MRLSYPCTAPTHSPVIVVGFSRLPLLLLHSLFRTPSLFLRASAKTPPLSKSASARLQPAFTRVEAPNRIPLRSTPPLSVSYRPHSFMTHTGDVGESTAPAAVGNDSILEYKRDFGGHQPAHSQSLRLGNQGISGDSRLYFAPFRLTRFGLWFRMDNSFLSRSRRSSFVRNCKSGLSLWLVVWLVLGKPNPASACPHRCVCYPTPMTVSCQAQNFTTVPVGVPYESQRVFLQNNRITELRVGSFGFGTQVLWLFSNNITWIEAGAFSELRDLEELDLGDNPNLHRLEGGAFRGLEKLQSLHMHRCRLTALPHDIFHKLYSLHFLYLQENNLHFLQDDIFSDLINLSQLFLHGNRIRTLSENVFRGLVNLDRLLLHDNRIRQVNRRAFRDLGRLTMLFLFNNSLAEIPSQTLRDTQGIEFLRLNANPWSCGCEARALWEWFREARVSSSEVICASPSTRRGQDLRFLREMDFALCPLPDPGSIGGSTTTTFSTKTRWWFHKNKPQSSTKGVFEKASETVKAGLYGKGPSTTTSVVKYELGEEELALPKLDPEEYWANYGNEDSGVTLRCFELECPPEFDLPPSSFSPRSSWPSSLLLLALSVFTLYLNTHLLFG</sequence>
<dbReference type="Proteomes" id="UP000283210">
    <property type="component" value="Chromosome 1"/>
</dbReference>
<keyword evidence="6" id="KW-1003">Cell membrane</keyword>
<dbReference type="Pfam" id="PF13855">
    <property type="entry name" value="LRR_8"/>
    <property type="match status" value="2"/>
</dbReference>
<reference evidence="17 18" key="2">
    <citation type="submission" date="2019-01" db="EMBL/GenBank/DDBJ databases">
        <title>A chromosome length genome reference of the Java medaka (oryzias javanicus).</title>
        <authorList>
            <person name="Herpin A."/>
            <person name="Takehana Y."/>
            <person name="Naruse K."/>
            <person name="Ansai S."/>
            <person name="Kawaguchi M."/>
        </authorList>
    </citation>
    <scope>NUCLEOTIDE SEQUENCE [LARGE SCALE GENOMIC DNA]</scope>
    <source>
        <strain evidence="17">RS831</strain>
        <tissue evidence="17">Whole body</tissue>
    </source>
</reference>
<protein>
    <recommendedName>
        <fullName evidence="16">LRRCT domain-containing protein</fullName>
    </recommendedName>
</protein>
<organism evidence="17 18">
    <name type="scientific">Oryzias javanicus</name>
    <name type="common">Javanese ricefish</name>
    <name type="synonym">Aplocheilus javanicus</name>
    <dbReference type="NCBI Taxonomy" id="123683"/>
    <lineage>
        <taxon>Eukaryota</taxon>
        <taxon>Metazoa</taxon>
        <taxon>Chordata</taxon>
        <taxon>Craniata</taxon>
        <taxon>Vertebrata</taxon>
        <taxon>Euteleostomi</taxon>
        <taxon>Actinopterygii</taxon>
        <taxon>Neopterygii</taxon>
        <taxon>Teleostei</taxon>
        <taxon>Neoteleostei</taxon>
        <taxon>Acanthomorphata</taxon>
        <taxon>Ovalentaria</taxon>
        <taxon>Atherinomorphae</taxon>
        <taxon>Beloniformes</taxon>
        <taxon>Adrianichthyidae</taxon>
        <taxon>Oryziinae</taxon>
        <taxon>Oryzias</taxon>
    </lineage>
</organism>
<proteinExistence type="inferred from homology"/>
<keyword evidence="7" id="KW-0433">Leucine-rich repeat</keyword>
<gene>
    <name evidence="17" type="ORF">OJAV_G00002900</name>
</gene>
<dbReference type="SUPFAM" id="SSF52058">
    <property type="entry name" value="L domain-like"/>
    <property type="match status" value="1"/>
</dbReference>
<feature type="domain" description="LRRCT" evidence="16">
    <location>
        <begin position="424"/>
        <end position="474"/>
    </location>
</feature>
<dbReference type="OrthoDB" id="6363818at2759"/>
<evidence type="ECO:0000256" key="11">
    <source>
        <dbReference type="ARBA" id="ARBA00023170"/>
    </source>
</evidence>
<evidence type="ECO:0000256" key="13">
    <source>
        <dbReference type="ARBA" id="ARBA00023273"/>
    </source>
</evidence>
<evidence type="ECO:0000256" key="10">
    <source>
        <dbReference type="ARBA" id="ARBA00023136"/>
    </source>
</evidence>
<keyword evidence="9" id="KW-0677">Repeat</keyword>
<dbReference type="InterPro" id="IPR050541">
    <property type="entry name" value="LRR_TM_domain-containing"/>
</dbReference>
<keyword evidence="13" id="KW-0966">Cell projection</keyword>
<keyword evidence="18" id="KW-1185">Reference proteome</keyword>
<evidence type="ECO:0000256" key="7">
    <source>
        <dbReference type="ARBA" id="ARBA00022614"/>
    </source>
</evidence>
<evidence type="ECO:0000256" key="14">
    <source>
        <dbReference type="ARBA" id="ARBA00023288"/>
    </source>
</evidence>
<evidence type="ECO:0000256" key="15">
    <source>
        <dbReference type="ARBA" id="ARBA00038236"/>
    </source>
</evidence>
<dbReference type="PANTHER" id="PTHR24369:SF196">
    <property type="entry name" value="RETICULON 4 RECEPTOR LIKE 1"/>
    <property type="match status" value="1"/>
</dbReference>
<accession>A0A437DL87</accession>
<dbReference type="InterPro" id="IPR032675">
    <property type="entry name" value="LRR_dom_sf"/>
</dbReference>
<evidence type="ECO:0000256" key="9">
    <source>
        <dbReference type="ARBA" id="ARBA00022737"/>
    </source>
</evidence>
<name>A0A437DL87_ORYJA</name>
<keyword evidence="11" id="KW-0675">Receptor</keyword>
<dbReference type="EMBL" id="CM012437">
    <property type="protein sequence ID" value="RVE75838.1"/>
    <property type="molecule type" value="Genomic_DNA"/>
</dbReference>